<keyword evidence="2 3" id="KW-0501">Molybdenum cofactor biosynthesis</keyword>
<feature type="compositionally biased region" description="Low complexity" evidence="4">
    <location>
        <begin position="279"/>
        <end position="288"/>
    </location>
</feature>
<comment type="caution">
    <text evidence="3">Lacks conserved residue(s) required for the propagation of feature annotation.</text>
</comment>
<sequence>MEAAMGRLTRRQRVVRFSLGEAPRTREETMAAEEPLEIRLGGRPFSVTMRTPGDDFDLVGGFLVGEGVVSAAEHLLSLRFCAGEDEDGRQTFNVVEAQLGPGAAVPDPSLDRHVYTTSSCGICGTASIDAVAKTSRFALDPERGRVELPVLLRLPETLRAGQALFGKTGGVHAAALFTTEGELLCLREDVGRHNAVDKVVGWALREGRLPLADTVLQVSGRASFELVQKAWLAGIPVLSAVSAPSSLAVELAQRAGMTLAGFSRGSTVNVYTHPGRIAASDAGAAGPPAAAPAPPAVPEDPYPRHQASRQPARGQAALDATPHSKHEQETA</sequence>
<keyword evidence="5" id="KW-0808">Transferase</keyword>
<feature type="compositionally biased region" description="Basic and acidic residues" evidence="4">
    <location>
        <begin position="322"/>
        <end position="331"/>
    </location>
</feature>
<dbReference type="Gene3D" id="3.10.20.10">
    <property type="match status" value="1"/>
</dbReference>
<dbReference type="PANTHER" id="PTHR30592:SF1">
    <property type="entry name" value="SULFUR CARRIER PROTEIN FDHD"/>
    <property type="match status" value="1"/>
</dbReference>
<dbReference type="InterPro" id="IPR003786">
    <property type="entry name" value="FdhD"/>
</dbReference>
<accession>A0A5A7NV74</accession>
<evidence type="ECO:0000256" key="3">
    <source>
        <dbReference type="HAMAP-Rule" id="MF_00187"/>
    </source>
</evidence>
<evidence type="ECO:0000256" key="2">
    <source>
        <dbReference type="ARBA" id="ARBA00023150"/>
    </source>
</evidence>
<comment type="caution">
    <text evidence="5">The sequence shown here is derived from an EMBL/GenBank/DDBJ whole genome shotgun (WGS) entry which is preliminary data.</text>
</comment>
<dbReference type="Pfam" id="PF02634">
    <property type="entry name" value="FdhD-NarQ"/>
    <property type="match status" value="1"/>
</dbReference>
<gene>
    <name evidence="3 5" type="primary">fdhD</name>
    <name evidence="5" type="ORF">NCCP1664_24230</name>
</gene>
<proteinExistence type="inferred from homology"/>
<comment type="subcellular location">
    <subcellularLocation>
        <location evidence="3">Cytoplasm</location>
    </subcellularLocation>
</comment>
<comment type="function">
    <text evidence="3">Required for formate dehydrogenase (FDH) activity. Acts as a sulfur carrier protein that transfers sulfur from IscS to the molybdenum cofactor prior to its insertion into FDH.</text>
</comment>
<dbReference type="GO" id="GO:0006777">
    <property type="term" value="P:Mo-molybdopterin cofactor biosynthetic process"/>
    <property type="evidence" value="ECO:0007669"/>
    <property type="project" value="UniProtKB-UniRule"/>
</dbReference>
<feature type="compositionally biased region" description="Pro residues" evidence="4">
    <location>
        <begin position="289"/>
        <end position="300"/>
    </location>
</feature>
<protein>
    <recommendedName>
        <fullName evidence="3">Sulfur carrier protein FdhD</fullName>
    </recommendedName>
</protein>
<feature type="active site" description="Cysteine persulfide intermediate" evidence="3">
    <location>
        <position position="120"/>
    </location>
</feature>
<reference evidence="5 6" key="1">
    <citation type="submission" date="2019-09" db="EMBL/GenBank/DDBJ databases">
        <title>Arthrobacter zafarii sp. nov., a moderately thermotolerant and halotolerant actinobacterium isolated from Cholistan desert soil of Pakistan.</title>
        <authorList>
            <person name="Amin A."/>
            <person name="Ahmed I."/>
            <person name="Khalid N."/>
            <person name="Schumann P."/>
            <person name="Busse H.J."/>
            <person name="Khan I.U."/>
            <person name="Li S."/>
            <person name="Li W.J."/>
        </authorList>
    </citation>
    <scope>NUCLEOTIDE SEQUENCE [LARGE SCALE GENOMIC DNA]</scope>
    <source>
        <strain evidence="5 6">NCCP-1664</strain>
    </source>
</reference>
<name>A0A5A7NV74_9MICC</name>
<dbReference type="Proteomes" id="UP000325307">
    <property type="component" value="Unassembled WGS sequence"/>
</dbReference>
<feature type="region of interest" description="Disordered" evidence="4">
    <location>
        <begin position="279"/>
        <end position="331"/>
    </location>
</feature>
<dbReference type="NCBIfam" id="NF001943">
    <property type="entry name" value="PRK00724.1-2"/>
    <property type="match status" value="1"/>
</dbReference>
<dbReference type="AlphaFoldDB" id="A0A5A7NV74"/>
<evidence type="ECO:0000313" key="6">
    <source>
        <dbReference type="Proteomes" id="UP000325307"/>
    </source>
</evidence>
<dbReference type="GO" id="GO:0016783">
    <property type="term" value="F:sulfurtransferase activity"/>
    <property type="evidence" value="ECO:0007669"/>
    <property type="project" value="InterPro"/>
</dbReference>
<dbReference type="InterPro" id="IPR016193">
    <property type="entry name" value="Cytidine_deaminase-like"/>
</dbReference>
<keyword evidence="6" id="KW-1185">Reference proteome</keyword>
<dbReference type="Gene3D" id="3.40.140.10">
    <property type="entry name" value="Cytidine Deaminase, domain 2"/>
    <property type="match status" value="1"/>
</dbReference>
<dbReference type="HAMAP" id="MF_00187">
    <property type="entry name" value="FdhD"/>
    <property type="match status" value="1"/>
</dbReference>
<organism evidence="5 6">
    <name type="scientific">Zafaria cholistanensis</name>
    <dbReference type="NCBI Taxonomy" id="1682741"/>
    <lineage>
        <taxon>Bacteria</taxon>
        <taxon>Bacillati</taxon>
        <taxon>Actinomycetota</taxon>
        <taxon>Actinomycetes</taxon>
        <taxon>Micrococcales</taxon>
        <taxon>Micrococcaceae</taxon>
        <taxon>Zafaria</taxon>
    </lineage>
</organism>
<keyword evidence="1 3" id="KW-0963">Cytoplasm</keyword>
<evidence type="ECO:0000313" key="5">
    <source>
        <dbReference type="EMBL" id="GER23928.1"/>
    </source>
</evidence>
<dbReference type="GO" id="GO:0097163">
    <property type="term" value="F:sulfur carrier activity"/>
    <property type="evidence" value="ECO:0007669"/>
    <property type="project" value="UniProtKB-UniRule"/>
</dbReference>
<dbReference type="SUPFAM" id="SSF53927">
    <property type="entry name" value="Cytidine deaminase-like"/>
    <property type="match status" value="1"/>
</dbReference>
<comment type="similarity">
    <text evidence="3">Belongs to the FdhD family.</text>
</comment>
<dbReference type="PANTHER" id="PTHR30592">
    <property type="entry name" value="FORMATE DEHYDROGENASE"/>
    <property type="match status" value="1"/>
</dbReference>
<evidence type="ECO:0000256" key="4">
    <source>
        <dbReference type="SAM" id="MobiDB-lite"/>
    </source>
</evidence>
<evidence type="ECO:0000256" key="1">
    <source>
        <dbReference type="ARBA" id="ARBA00022490"/>
    </source>
</evidence>
<dbReference type="EMBL" id="BKDJ01000014">
    <property type="protein sequence ID" value="GER23928.1"/>
    <property type="molecule type" value="Genomic_DNA"/>
</dbReference>
<dbReference type="GO" id="GO:0005737">
    <property type="term" value="C:cytoplasm"/>
    <property type="evidence" value="ECO:0007669"/>
    <property type="project" value="UniProtKB-SubCell"/>
</dbReference>
<dbReference type="NCBIfam" id="TIGR00129">
    <property type="entry name" value="fdhD_narQ"/>
    <property type="match status" value="1"/>
</dbReference>